<keyword evidence="1" id="KW-0732">Signal</keyword>
<evidence type="ECO:0000256" key="1">
    <source>
        <dbReference type="SAM" id="SignalP"/>
    </source>
</evidence>
<dbReference type="PANTHER" id="PTHR36695:SF12">
    <property type="entry name" value="AGAP008648-PA"/>
    <property type="match status" value="1"/>
</dbReference>
<name>T1D4N0_9DIPT</name>
<evidence type="ECO:0000259" key="2">
    <source>
        <dbReference type="Pfam" id="PF12248"/>
    </source>
</evidence>
<dbReference type="GO" id="GO:0016740">
    <property type="term" value="F:transferase activity"/>
    <property type="evidence" value="ECO:0007669"/>
    <property type="project" value="UniProtKB-KW"/>
</dbReference>
<sequence length="228" mass="25841">MFLLFWSSIVLSVLLGHYANGHINKFEATVGCSQYNSNQGYNFAHPYFATGGFRNLQVDRNGVRRIRLGVLGNNDGHIRLAPVQFPYDRTVMNEIVLSGWDNTKTVVRRYTRTAPSAHTGQVVLKEQSSIGMMSQFEPLMFTLAVHPDGTVQFTNDKDSRPFLEFKDASLSANYVSFCNWDLSLVFFYDCPLEQEQQFCEGGLVLKKKYEELTCVKNGNRSEPVEIGN</sequence>
<protein>
    <submittedName>
        <fullName evidence="3">Putative farnesoic acid 0-methyl transferase</fullName>
    </submittedName>
</protein>
<dbReference type="InterPro" id="IPR022041">
    <property type="entry name" value="Methyltransf_FA"/>
</dbReference>
<dbReference type="EMBL" id="GALA01000883">
    <property type="protein sequence ID" value="JAA93969.1"/>
    <property type="molecule type" value="mRNA"/>
</dbReference>
<proteinExistence type="evidence at transcript level"/>
<dbReference type="AlphaFoldDB" id="T1D4N0"/>
<reference evidence="3" key="1">
    <citation type="journal article" date="2013" name="BMC Genomics">
        <title>A deep insight into the sialotranscriptome of the mosquito, Psorophora albipes.</title>
        <authorList>
            <person name="Chagas A.C."/>
            <person name="Calvo E."/>
            <person name="Rios-Velasquez C.M."/>
            <person name="Pessoa F.A."/>
            <person name="Medeiros J.F."/>
            <person name="Ribeiro J.M."/>
        </authorList>
    </citation>
    <scope>NUCLEOTIDE SEQUENCE</scope>
</reference>
<feature type="domain" description="Farnesoic acid O-methyl transferase" evidence="2">
    <location>
        <begin position="41"/>
        <end position="191"/>
    </location>
</feature>
<accession>T1D4N0</accession>
<organism evidence="3">
    <name type="scientific">Psorophora albipes</name>
    <dbReference type="NCBI Taxonomy" id="869069"/>
    <lineage>
        <taxon>Eukaryota</taxon>
        <taxon>Metazoa</taxon>
        <taxon>Ecdysozoa</taxon>
        <taxon>Arthropoda</taxon>
        <taxon>Hexapoda</taxon>
        <taxon>Insecta</taxon>
        <taxon>Pterygota</taxon>
        <taxon>Neoptera</taxon>
        <taxon>Endopterygota</taxon>
        <taxon>Diptera</taxon>
        <taxon>Nematocera</taxon>
        <taxon>Culicoidea</taxon>
        <taxon>Culicidae</taxon>
        <taxon>Culicinae</taxon>
        <taxon>Aedini</taxon>
        <taxon>Psorophora</taxon>
    </lineage>
</organism>
<feature type="signal peptide" evidence="1">
    <location>
        <begin position="1"/>
        <end position="21"/>
    </location>
</feature>
<dbReference type="PANTHER" id="PTHR36695">
    <property type="entry name" value="AGAP008648-PA"/>
    <property type="match status" value="1"/>
</dbReference>
<dbReference type="Pfam" id="PF12248">
    <property type="entry name" value="Methyltransf_FA"/>
    <property type="match status" value="1"/>
</dbReference>
<keyword evidence="3" id="KW-0808">Transferase</keyword>
<evidence type="ECO:0000313" key="3">
    <source>
        <dbReference type="EMBL" id="JAA93969.1"/>
    </source>
</evidence>
<feature type="chain" id="PRO_5004586690" evidence="1">
    <location>
        <begin position="22"/>
        <end position="228"/>
    </location>
</feature>